<dbReference type="EMBL" id="JBHSQB010000009">
    <property type="protein sequence ID" value="MFC6097484.1"/>
    <property type="molecule type" value="Genomic_DNA"/>
</dbReference>
<dbReference type="PROSITE" id="PS51257">
    <property type="entry name" value="PROKAR_LIPOPROTEIN"/>
    <property type="match status" value="1"/>
</dbReference>
<dbReference type="Proteomes" id="UP001596287">
    <property type="component" value="Unassembled WGS sequence"/>
</dbReference>
<reference evidence="2" key="1">
    <citation type="journal article" date="2019" name="Int. J. Syst. Evol. Microbiol.">
        <title>The Global Catalogue of Microorganisms (GCM) 10K type strain sequencing project: providing services to taxonomists for standard genome sequencing and annotation.</title>
        <authorList>
            <consortium name="The Broad Institute Genomics Platform"/>
            <consortium name="The Broad Institute Genome Sequencing Center for Infectious Disease"/>
            <person name="Wu L."/>
            <person name="Ma J."/>
        </authorList>
    </citation>
    <scope>NUCLEOTIDE SEQUENCE [LARGE SCALE GENOMIC DNA]</scope>
    <source>
        <strain evidence="2">CCUG 49679</strain>
    </source>
</reference>
<proteinExistence type="predicted"/>
<dbReference type="InterPro" id="IPR025535">
    <property type="entry name" value="DUF4421"/>
</dbReference>
<comment type="caution">
    <text evidence="1">The sequence shown here is derived from an EMBL/GenBank/DDBJ whole genome shotgun (WGS) entry which is preliminary data.</text>
</comment>
<gene>
    <name evidence="1" type="ORF">ACFPVY_12585</name>
</gene>
<dbReference type="RefSeq" id="WP_379792445.1">
    <property type="nucleotide sequence ID" value="NZ_JBHSQB010000009.1"/>
</dbReference>
<sequence length="313" mass="35564">MALKHCIGFFFSGILGCFAQEDSLRVRYFKKFDDNISTKLSINSTSNSFVLNDVVNNRRYDIVPNDRERIDLSLGYRAIAVSFGFAPDFLATNKDNSDSKLFNLNFRAFHNQWTQSFDLYSQSGFYLKTGDVSVVLPDMKTFKIGGQTSYVLNKNFSFRAMAAQSEWQQKSAGSLIPTLSLYYTKFRFKIEDFDETAHIYTAAISPAYYYNFVIRKNFYISLGTAPGIGMEYVDSDISALYQIEFNVALGYASDTFFAGINSNVKSFTSNTGSDVQWGDAVARGEIYVGYRFKPPKKLTEISEKINEKLPFKK</sequence>
<evidence type="ECO:0000313" key="2">
    <source>
        <dbReference type="Proteomes" id="UP001596287"/>
    </source>
</evidence>
<name>A0ABW1PQH0_9FLAO</name>
<dbReference type="Pfam" id="PF14391">
    <property type="entry name" value="DUF4421"/>
    <property type="match status" value="1"/>
</dbReference>
<evidence type="ECO:0000313" key="1">
    <source>
        <dbReference type="EMBL" id="MFC6097484.1"/>
    </source>
</evidence>
<organism evidence="1 2">
    <name type="scientific">Flavobacterium qiangtangense</name>
    <dbReference type="NCBI Taxonomy" id="1442595"/>
    <lineage>
        <taxon>Bacteria</taxon>
        <taxon>Pseudomonadati</taxon>
        <taxon>Bacteroidota</taxon>
        <taxon>Flavobacteriia</taxon>
        <taxon>Flavobacteriales</taxon>
        <taxon>Flavobacteriaceae</taxon>
        <taxon>Flavobacterium</taxon>
    </lineage>
</organism>
<keyword evidence="2" id="KW-1185">Reference proteome</keyword>
<protein>
    <submittedName>
        <fullName evidence="1">DUF4421 family protein</fullName>
    </submittedName>
</protein>
<accession>A0ABW1PQH0</accession>